<sequence>MQIKEKIEMLRHVMDRYDHYYDSVNNKGNLYLTLNTFLLGGIITGYYAIKSDVQEQFDVLYFIWTALILCLGSIAYTLLAIIPFISRESDPVNGSLINFNNVANISQSSFKTQLDSLTEIRCYEDYVSQVKALAIGLNRKFSRLRIATYLLAGCFACIVVIGVKILQ</sequence>
<feature type="domain" description="Pycsar effector protein" evidence="9">
    <location>
        <begin position="10"/>
        <end position="161"/>
    </location>
</feature>
<name>A0A4R5DVG7_9BACT</name>
<dbReference type="EMBL" id="SMFL01000003">
    <property type="protein sequence ID" value="TDE16350.1"/>
    <property type="molecule type" value="Genomic_DNA"/>
</dbReference>
<reference evidence="10 11" key="1">
    <citation type="submission" date="2019-03" db="EMBL/GenBank/DDBJ databases">
        <title>Dyadobacter AR-3-6 sp. nov., isolated from arctic soil.</title>
        <authorList>
            <person name="Chaudhary D.K."/>
        </authorList>
    </citation>
    <scope>NUCLEOTIDE SEQUENCE [LARGE SCALE GENOMIC DNA]</scope>
    <source>
        <strain evidence="10 11">AR-3-6</strain>
    </source>
</reference>
<dbReference type="OrthoDB" id="1363277at2"/>
<keyword evidence="2" id="KW-1003">Cell membrane</keyword>
<evidence type="ECO:0000256" key="4">
    <source>
        <dbReference type="ARBA" id="ARBA00022741"/>
    </source>
</evidence>
<keyword evidence="5 8" id="KW-1133">Transmembrane helix</keyword>
<keyword evidence="11" id="KW-1185">Reference proteome</keyword>
<keyword evidence="4" id="KW-0547">Nucleotide-binding</keyword>
<dbReference type="GO" id="GO:0000166">
    <property type="term" value="F:nucleotide binding"/>
    <property type="evidence" value="ECO:0007669"/>
    <property type="project" value="UniProtKB-KW"/>
</dbReference>
<feature type="transmembrane region" description="Helical" evidence="8">
    <location>
        <begin position="30"/>
        <end position="49"/>
    </location>
</feature>
<feature type="transmembrane region" description="Helical" evidence="8">
    <location>
        <begin position="61"/>
        <end position="85"/>
    </location>
</feature>
<proteinExistence type="predicted"/>
<accession>A0A4R5DVG7</accession>
<dbReference type="RefSeq" id="WP_131957884.1">
    <property type="nucleotide sequence ID" value="NZ_SMFL01000003.1"/>
</dbReference>
<evidence type="ECO:0000313" key="11">
    <source>
        <dbReference type="Proteomes" id="UP000294850"/>
    </source>
</evidence>
<evidence type="ECO:0000256" key="7">
    <source>
        <dbReference type="ARBA" id="ARBA00023136"/>
    </source>
</evidence>
<evidence type="ECO:0000259" key="9">
    <source>
        <dbReference type="Pfam" id="PF18967"/>
    </source>
</evidence>
<dbReference type="GO" id="GO:0051607">
    <property type="term" value="P:defense response to virus"/>
    <property type="evidence" value="ECO:0007669"/>
    <property type="project" value="UniProtKB-KW"/>
</dbReference>
<evidence type="ECO:0000256" key="8">
    <source>
        <dbReference type="SAM" id="Phobius"/>
    </source>
</evidence>
<comment type="caution">
    <text evidence="10">The sequence shown here is derived from an EMBL/GenBank/DDBJ whole genome shotgun (WGS) entry which is preliminary data.</text>
</comment>
<keyword evidence="7 8" id="KW-0472">Membrane</keyword>
<keyword evidence="3 8" id="KW-0812">Transmembrane</keyword>
<dbReference type="Pfam" id="PF18967">
    <property type="entry name" value="PycTM"/>
    <property type="match status" value="1"/>
</dbReference>
<evidence type="ECO:0000256" key="6">
    <source>
        <dbReference type="ARBA" id="ARBA00023118"/>
    </source>
</evidence>
<comment type="subcellular location">
    <subcellularLocation>
        <location evidence="1">Cell membrane</location>
    </subcellularLocation>
</comment>
<evidence type="ECO:0000256" key="2">
    <source>
        <dbReference type="ARBA" id="ARBA00022475"/>
    </source>
</evidence>
<gene>
    <name evidence="10" type="ORF">E0F88_08870</name>
</gene>
<dbReference type="AlphaFoldDB" id="A0A4R5DVG7"/>
<protein>
    <recommendedName>
        <fullName evidence="9">Pycsar effector protein domain-containing protein</fullName>
    </recommendedName>
</protein>
<feature type="transmembrane region" description="Helical" evidence="8">
    <location>
        <begin position="146"/>
        <end position="166"/>
    </location>
</feature>
<evidence type="ECO:0000313" key="10">
    <source>
        <dbReference type="EMBL" id="TDE16350.1"/>
    </source>
</evidence>
<evidence type="ECO:0000256" key="1">
    <source>
        <dbReference type="ARBA" id="ARBA00004236"/>
    </source>
</evidence>
<organism evidence="10 11">
    <name type="scientific">Dyadobacter psychrotolerans</name>
    <dbReference type="NCBI Taxonomy" id="2541721"/>
    <lineage>
        <taxon>Bacteria</taxon>
        <taxon>Pseudomonadati</taxon>
        <taxon>Bacteroidota</taxon>
        <taxon>Cytophagia</taxon>
        <taxon>Cytophagales</taxon>
        <taxon>Spirosomataceae</taxon>
        <taxon>Dyadobacter</taxon>
    </lineage>
</organism>
<dbReference type="Proteomes" id="UP000294850">
    <property type="component" value="Unassembled WGS sequence"/>
</dbReference>
<dbReference type="GO" id="GO:0005886">
    <property type="term" value="C:plasma membrane"/>
    <property type="evidence" value="ECO:0007669"/>
    <property type="project" value="UniProtKB-SubCell"/>
</dbReference>
<keyword evidence="6" id="KW-0051">Antiviral defense</keyword>
<dbReference type="InterPro" id="IPR043760">
    <property type="entry name" value="PycTM_dom"/>
</dbReference>
<evidence type="ECO:0000256" key="5">
    <source>
        <dbReference type="ARBA" id="ARBA00022989"/>
    </source>
</evidence>
<evidence type="ECO:0000256" key="3">
    <source>
        <dbReference type="ARBA" id="ARBA00022692"/>
    </source>
</evidence>